<feature type="transmembrane region" description="Helical" evidence="6">
    <location>
        <begin position="12"/>
        <end position="30"/>
    </location>
</feature>
<dbReference type="Proteomes" id="UP000018211">
    <property type="component" value="Unassembled WGS sequence"/>
</dbReference>
<dbReference type="RefSeq" id="WP_022612649.1">
    <property type="nucleotide sequence ID" value="NZ_LK391965.1"/>
</dbReference>
<dbReference type="InterPro" id="IPR016174">
    <property type="entry name" value="Di-haem_cyt_TM"/>
</dbReference>
<dbReference type="PANTHER" id="PTHR30485:SF2">
    <property type="entry name" value="BLL0597 PROTEIN"/>
    <property type="match status" value="1"/>
</dbReference>
<feature type="transmembrane region" description="Helical" evidence="6">
    <location>
        <begin position="133"/>
        <end position="156"/>
    </location>
</feature>
<comment type="caution">
    <text evidence="8">The sequence shown here is derived from an EMBL/GenBank/DDBJ whole genome shotgun (WGS) entry which is preliminary data.</text>
</comment>
<keyword evidence="2" id="KW-1003">Cell membrane</keyword>
<evidence type="ECO:0000256" key="4">
    <source>
        <dbReference type="ARBA" id="ARBA00022989"/>
    </source>
</evidence>
<feature type="transmembrane region" description="Helical" evidence="6">
    <location>
        <begin position="36"/>
        <end position="53"/>
    </location>
</feature>
<feature type="transmembrane region" description="Helical" evidence="6">
    <location>
        <begin position="189"/>
        <end position="206"/>
    </location>
</feature>
<dbReference type="PANTHER" id="PTHR30485">
    <property type="entry name" value="NI/FE-HYDROGENASE 1 B-TYPE CYTOCHROME SUBUNIT"/>
    <property type="match status" value="1"/>
</dbReference>
<evidence type="ECO:0000259" key="7">
    <source>
        <dbReference type="Pfam" id="PF01292"/>
    </source>
</evidence>
<evidence type="ECO:0000313" key="9">
    <source>
        <dbReference type="Proteomes" id="UP000018211"/>
    </source>
</evidence>
<keyword evidence="5 6" id="KW-0472">Membrane</keyword>
<organism evidence="8 9">
    <name type="scientific">Vibrio nigripulchritudo SOn1</name>
    <dbReference type="NCBI Taxonomy" id="1238450"/>
    <lineage>
        <taxon>Bacteria</taxon>
        <taxon>Pseudomonadati</taxon>
        <taxon>Pseudomonadota</taxon>
        <taxon>Gammaproteobacteria</taxon>
        <taxon>Vibrionales</taxon>
        <taxon>Vibrionaceae</taxon>
        <taxon>Vibrio</taxon>
    </lineage>
</organism>
<dbReference type="InterPro" id="IPR051542">
    <property type="entry name" value="Hydrogenase_cytochrome"/>
</dbReference>
<dbReference type="GO" id="GO:0005886">
    <property type="term" value="C:plasma membrane"/>
    <property type="evidence" value="ECO:0007669"/>
    <property type="project" value="UniProtKB-SubCell"/>
</dbReference>
<dbReference type="InterPro" id="IPR011577">
    <property type="entry name" value="Cyt_b561_bac/Ni-Hgenase"/>
</dbReference>
<evidence type="ECO:0000313" key="8">
    <source>
        <dbReference type="EMBL" id="CCO48044.1"/>
    </source>
</evidence>
<evidence type="ECO:0000256" key="2">
    <source>
        <dbReference type="ARBA" id="ARBA00022475"/>
    </source>
</evidence>
<keyword evidence="3 6" id="KW-0812">Transmembrane</keyword>
<dbReference type="GO" id="GO:0020037">
    <property type="term" value="F:heme binding"/>
    <property type="evidence" value="ECO:0007669"/>
    <property type="project" value="TreeGrafter"/>
</dbReference>
<accession>A0AAV2VTM6</accession>
<dbReference type="GO" id="GO:0009055">
    <property type="term" value="F:electron transfer activity"/>
    <property type="evidence" value="ECO:0007669"/>
    <property type="project" value="InterPro"/>
</dbReference>
<proteinExistence type="predicted"/>
<name>A0AAV2VTM6_9VIBR</name>
<dbReference type="Pfam" id="PF01292">
    <property type="entry name" value="Ni_hydr_CYTB"/>
    <property type="match status" value="1"/>
</dbReference>
<reference evidence="8 9" key="1">
    <citation type="journal article" date="2013" name="ISME J.">
        <title>Comparative genomics of pathogenic lineages of Vibrio nigripulchritudo identifies virulence-associated traits.</title>
        <authorList>
            <person name="Goudenege D."/>
            <person name="Labreuche Y."/>
            <person name="Krin E."/>
            <person name="Ansquer D."/>
            <person name="Mangenot S."/>
            <person name="Calteau A."/>
            <person name="Medigue C."/>
            <person name="Mazel D."/>
            <person name="Polz M.F."/>
            <person name="Le Roux F."/>
        </authorList>
    </citation>
    <scope>NUCLEOTIDE SEQUENCE [LARGE SCALE GENOMIC DNA]</scope>
    <source>
        <strain evidence="8 9">SOn1</strain>
    </source>
</reference>
<protein>
    <submittedName>
        <fullName evidence="8">Cytochrome b</fullName>
    </submittedName>
</protein>
<dbReference type="EMBL" id="CAOF01000137">
    <property type="protein sequence ID" value="CCO48044.1"/>
    <property type="molecule type" value="Genomic_DNA"/>
</dbReference>
<dbReference type="SUPFAM" id="SSF81342">
    <property type="entry name" value="Transmembrane di-heme cytochromes"/>
    <property type="match status" value="1"/>
</dbReference>
<evidence type="ECO:0000256" key="6">
    <source>
        <dbReference type="SAM" id="Phobius"/>
    </source>
</evidence>
<sequence length="207" mass="22538">MKIWDLPTRIYHWLQALLFVALMGSGFSGYGPHVQLGLALFTLLVWRVLWGIAGSQTSRFRQFITSPKAVMNYLKTGKSASLGHNPAGGWMVVLMLSALLFQCISGMTMAGMLDEMPIVGNLLTEEVFMIVEQLHMIGANLLPGLIAFHVGAVLIYKLKGTSLTWAMVTGVQKQISANTSLYFASNTRALMVLVLAISVTIATVAFA</sequence>
<evidence type="ECO:0000256" key="1">
    <source>
        <dbReference type="ARBA" id="ARBA00004651"/>
    </source>
</evidence>
<dbReference type="AlphaFoldDB" id="A0AAV2VTM6"/>
<dbReference type="Gene3D" id="1.20.950.20">
    <property type="entry name" value="Transmembrane di-heme cytochromes, Chain C"/>
    <property type="match status" value="1"/>
</dbReference>
<keyword evidence="4 6" id="KW-1133">Transmembrane helix</keyword>
<evidence type="ECO:0000256" key="5">
    <source>
        <dbReference type="ARBA" id="ARBA00023136"/>
    </source>
</evidence>
<comment type="subcellular location">
    <subcellularLocation>
        <location evidence="1">Cell membrane</location>
        <topology evidence="1">Multi-pass membrane protein</topology>
    </subcellularLocation>
</comment>
<gene>
    <name evidence="8" type="ORF">VIBNISOn1_450007</name>
</gene>
<dbReference type="GO" id="GO:0022904">
    <property type="term" value="P:respiratory electron transport chain"/>
    <property type="evidence" value="ECO:0007669"/>
    <property type="project" value="InterPro"/>
</dbReference>
<feature type="domain" description="Cytochrome b561 bacterial/Ni-hydrogenase" evidence="7">
    <location>
        <begin position="4"/>
        <end position="170"/>
    </location>
</feature>
<evidence type="ECO:0000256" key="3">
    <source>
        <dbReference type="ARBA" id="ARBA00022692"/>
    </source>
</evidence>
<feature type="transmembrane region" description="Helical" evidence="6">
    <location>
        <begin position="88"/>
        <end position="113"/>
    </location>
</feature>